<evidence type="ECO:0000256" key="2">
    <source>
        <dbReference type="SAM" id="Phobius"/>
    </source>
</evidence>
<proteinExistence type="predicted"/>
<gene>
    <name evidence="5" type="ORF">GCM10011611_13560</name>
</gene>
<feature type="transmembrane region" description="Helical" evidence="2">
    <location>
        <begin position="268"/>
        <end position="291"/>
    </location>
</feature>
<dbReference type="Proteomes" id="UP000646365">
    <property type="component" value="Unassembled WGS sequence"/>
</dbReference>
<dbReference type="InterPro" id="IPR025645">
    <property type="entry name" value="DUF4349"/>
</dbReference>
<dbReference type="AlphaFoldDB" id="A0A8J2YS97"/>
<comment type="caution">
    <text evidence="5">The sequence shown here is derived from an EMBL/GenBank/DDBJ whole genome shotgun (WGS) entry which is preliminary data.</text>
</comment>
<dbReference type="Pfam" id="PF14257">
    <property type="entry name" value="DUF4349"/>
    <property type="match status" value="1"/>
</dbReference>
<reference evidence="5" key="2">
    <citation type="submission" date="2020-09" db="EMBL/GenBank/DDBJ databases">
        <authorList>
            <person name="Sun Q."/>
            <person name="Zhou Y."/>
        </authorList>
    </citation>
    <scope>NUCLEOTIDE SEQUENCE</scope>
    <source>
        <strain evidence="5">CGMCC 1.15725</strain>
    </source>
</reference>
<sequence>MPLPPLWNIPIMRLRSLPTAALMAGLLVLAGCDQSPTSSNSGSGSAGGRMMAPAAATMKVADVPNGPKLAYHHWLEYEMPAASVAPRYARARDKCLADTANCVLVNASIDAGDPRNGRPPHAGLTMRVPHDAVAAVEQGIAAPVPGEAPGAIELRSRNTSADDLTTAIQDVDRRLAQLTDYRDRLTALAKRADAKVEDLIKVEQELSNTQSQIETITAQQKHLNEQVATELLTINLAAEPTPETMTGPIGQVWRNAGTVLGQNTAAALHFAIGAVPWLVIAAVAFTLLAVLRQVFRRRRRA</sequence>
<keyword evidence="3" id="KW-0732">Signal</keyword>
<feature type="coiled-coil region" evidence="1">
    <location>
        <begin position="199"/>
        <end position="226"/>
    </location>
</feature>
<name>A0A8J2YS97_9PROT</name>
<dbReference type="RefSeq" id="WP_189043898.1">
    <property type="nucleotide sequence ID" value="NZ_BMJQ01000003.1"/>
</dbReference>
<keyword evidence="2" id="KW-1133">Transmembrane helix</keyword>
<protein>
    <recommendedName>
        <fullName evidence="4">DUF4349 domain-containing protein</fullName>
    </recommendedName>
</protein>
<reference evidence="5" key="1">
    <citation type="journal article" date="2014" name="Int. J. Syst. Evol. Microbiol.">
        <title>Complete genome sequence of Corynebacterium casei LMG S-19264T (=DSM 44701T), isolated from a smear-ripened cheese.</title>
        <authorList>
            <consortium name="US DOE Joint Genome Institute (JGI-PGF)"/>
            <person name="Walter F."/>
            <person name="Albersmeier A."/>
            <person name="Kalinowski J."/>
            <person name="Ruckert C."/>
        </authorList>
    </citation>
    <scope>NUCLEOTIDE SEQUENCE</scope>
    <source>
        <strain evidence="5">CGMCC 1.15725</strain>
    </source>
</reference>
<feature type="chain" id="PRO_5035257786" description="DUF4349 domain-containing protein" evidence="3">
    <location>
        <begin position="31"/>
        <end position="301"/>
    </location>
</feature>
<dbReference type="EMBL" id="BMJQ01000003">
    <property type="protein sequence ID" value="GGF09349.1"/>
    <property type="molecule type" value="Genomic_DNA"/>
</dbReference>
<evidence type="ECO:0000313" key="5">
    <source>
        <dbReference type="EMBL" id="GGF09349.1"/>
    </source>
</evidence>
<evidence type="ECO:0000256" key="1">
    <source>
        <dbReference type="SAM" id="Coils"/>
    </source>
</evidence>
<organism evidence="5 6">
    <name type="scientific">Aliidongia dinghuensis</name>
    <dbReference type="NCBI Taxonomy" id="1867774"/>
    <lineage>
        <taxon>Bacteria</taxon>
        <taxon>Pseudomonadati</taxon>
        <taxon>Pseudomonadota</taxon>
        <taxon>Alphaproteobacteria</taxon>
        <taxon>Rhodospirillales</taxon>
        <taxon>Dongiaceae</taxon>
        <taxon>Aliidongia</taxon>
    </lineage>
</organism>
<feature type="signal peptide" evidence="3">
    <location>
        <begin position="1"/>
        <end position="30"/>
    </location>
</feature>
<evidence type="ECO:0000259" key="4">
    <source>
        <dbReference type="Pfam" id="PF14257"/>
    </source>
</evidence>
<keyword evidence="2" id="KW-0472">Membrane</keyword>
<accession>A0A8J2YS97</accession>
<evidence type="ECO:0000256" key="3">
    <source>
        <dbReference type="SAM" id="SignalP"/>
    </source>
</evidence>
<keyword evidence="6" id="KW-1185">Reference proteome</keyword>
<keyword evidence="1" id="KW-0175">Coiled coil</keyword>
<evidence type="ECO:0000313" key="6">
    <source>
        <dbReference type="Proteomes" id="UP000646365"/>
    </source>
</evidence>
<feature type="domain" description="DUF4349" evidence="4">
    <location>
        <begin position="68"/>
        <end position="287"/>
    </location>
</feature>
<keyword evidence="2" id="KW-0812">Transmembrane</keyword>